<evidence type="ECO:0000313" key="2">
    <source>
        <dbReference type="Proteomes" id="UP000051952"/>
    </source>
</evidence>
<organism evidence="1 2">
    <name type="scientific">Bodo saltans</name>
    <name type="common">Flagellated protozoan</name>
    <dbReference type="NCBI Taxonomy" id="75058"/>
    <lineage>
        <taxon>Eukaryota</taxon>
        <taxon>Discoba</taxon>
        <taxon>Euglenozoa</taxon>
        <taxon>Kinetoplastea</taxon>
        <taxon>Metakinetoplastina</taxon>
        <taxon>Eubodonida</taxon>
        <taxon>Bodonidae</taxon>
        <taxon>Bodo</taxon>
    </lineage>
</organism>
<evidence type="ECO:0000313" key="1">
    <source>
        <dbReference type="EMBL" id="CUE74382.1"/>
    </source>
</evidence>
<dbReference type="EMBL" id="CYKH01000163">
    <property type="protein sequence ID" value="CUE74382.1"/>
    <property type="molecule type" value="Genomic_DNA"/>
</dbReference>
<name>A0A0S4ITB9_BODSA</name>
<dbReference type="Proteomes" id="UP000051952">
    <property type="component" value="Unassembled WGS sequence"/>
</dbReference>
<sequence length="193" mass="21286">HSPLVTAPTLRIHKRFRVFEIIDADDGNNGDDHNRNRRAQCDDDGVTHTLFTIDTDIIIDLFASESVPIIMTWMIEQPSPRRVSTRTPVQPIATVAAPVPPVSREDAAPSHADANDDVATYVPQQDCLTYIPNSATKRSHEDSAANVAQNVARGDEGSTLLHQQQRVCDCLGGPYGFHRADCHVVVSLRQKID</sequence>
<protein>
    <submittedName>
        <fullName evidence="1">Uncharacterized protein</fullName>
    </submittedName>
</protein>
<proteinExistence type="predicted"/>
<reference evidence="2" key="1">
    <citation type="submission" date="2015-09" db="EMBL/GenBank/DDBJ databases">
        <authorList>
            <consortium name="Pathogen Informatics"/>
        </authorList>
    </citation>
    <scope>NUCLEOTIDE SEQUENCE [LARGE SCALE GENOMIC DNA]</scope>
    <source>
        <strain evidence="2">Lake Konstanz</strain>
    </source>
</reference>
<dbReference type="VEuPathDB" id="TriTrypDB:BSAL_55715"/>
<feature type="non-terminal residue" evidence="1">
    <location>
        <position position="1"/>
    </location>
</feature>
<accession>A0A0S4ITB9</accession>
<keyword evidence="2" id="KW-1185">Reference proteome</keyword>
<dbReference type="AlphaFoldDB" id="A0A0S4ITB9"/>
<gene>
    <name evidence="1" type="ORF">BSAL_55715</name>
</gene>